<evidence type="ECO:0000313" key="19">
    <source>
        <dbReference type="EMBL" id="VEN48500.1"/>
    </source>
</evidence>
<evidence type="ECO:0000256" key="3">
    <source>
        <dbReference type="ARBA" id="ARBA00004510"/>
    </source>
</evidence>
<comment type="cofactor">
    <cofactor evidence="1">
        <name>Mg(2+)</name>
        <dbReference type="ChEBI" id="CHEBI:18420"/>
    </cofactor>
</comment>
<evidence type="ECO:0000256" key="14">
    <source>
        <dbReference type="SAM" id="MobiDB-lite"/>
    </source>
</evidence>
<evidence type="ECO:0000256" key="5">
    <source>
        <dbReference type="ARBA" id="ARBA00022553"/>
    </source>
</evidence>
<evidence type="ECO:0000256" key="4">
    <source>
        <dbReference type="ARBA" id="ARBA00022490"/>
    </source>
</evidence>
<evidence type="ECO:0000256" key="2">
    <source>
        <dbReference type="ARBA" id="ARBA00004496"/>
    </source>
</evidence>
<dbReference type="InterPro" id="IPR014930">
    <property type="entry name" value="Myotonic_dystrophy_kinase_coil"/>
</dbReference>
<dbReference type="CDD" id="cd00132">
    <property type="entry name" value="CRIB"/>
    <property type="match status" value="1"/>
</dbReference>
<dbReference type="EMBL" id="CAACVG010008107">
    <property type="protein sequence ID" value="VEN48500.1"/>
    <property type="molecule type" value="Genomic_DNA"/>
</dbReference>
<dbReference type="CDD" id="cd01243">
    <property type="entry name" value="PH_MRCK"/>
    <property type="match status" value="1"/>
</dbReference>
<dbReference type="GO" id="GO:0046872">
    <property type="term" value="F:metal ion binding"/>
    <property type="evidence" value="ECO:0007669"/>
    <property type="project" value="UniProtKB-KW"/>
</dbReference>
<dbReference type="AlphaFoldDB" id="A0A653CKQ8"/>
<keyword evidence="9 13" id="KW-0175">Coiled coil</keyword>
<dbReference type="InterPro" id="IPR011993">
    <property type="entry name" value="PH-like_dom_sf"/>
</dbReference>
<dbReference type="Pfam" id="PF00780">
    <property type="entry name" value="CNH"/>
    <property type="match status" value="1"/>
</dbReference>
<dbReference type="Pfam" id="PF08826">
    <property type="entry name" value="DMPK_coil"/>
    <property type="match status" value="1"/>
</dbReference>
<dbReference type="GO" id="GO:0005524">
    <property type="term" value="F:ATP binding"/>
    <property type="evidence" value="ECO:0007669"/>
    <property type="project" value="InterPro"/>
</dbReference>
<gene>
    <name evidence="19" type="ORF">CALMAC_LOCUS9928</name>
</gene>
<keyword evidence="6" id="KW-0479">Metal-binding</keyword>
<dbReference type="InterPro" id="IPR001849">
    <property type="entry name" value="PH_domain"/>
</dbReference>
<dbReference type="InterPro" id="IPR036322">
    <property type="entry name" value="WD40_repeat_dom_sf"/>
</dbReference>
<dbReference type="Gene3D" id="1.20.5.340">
    <property type="match status" value="1"/>
</dbReference>
<evidence type="ECO:0000256" key="13">
    <source>
        <dbReference type="SAM" id="Coils"/>
    </source>
</evidence>
<dbReference type="InterPro" id="IPR000095">
    <property type="entry name" value="CRIB_dom"/>
</dbReference>
<dbReference type="PROSITE" id="PS50081">
    <property type="entry name" value="ZF_DAG_PE_2"/>
    <property type="match status" value="1"/>
</dbReference>
<dbReference type="InterPro" id="IPR046349">
    <property type="entry name" value="C1-like_sf"/>
</dbReference>
<reference evidence="19 20" key="1">
    <citation type="submission" date="2019-01" db="EMBL/GenBank/DDBJ databases">
        <authorList>
            <person name="Sayadi A."/>
        </authorList>
    </citation>
    <scope>NUCLEOTIDE SEQUENCE [LARGE SCALE GENOMIC DNA]</scope>
</reference>
<evidence type="ECO:0000259" key="16">
    <source>
        <dbReference type="PROSITE" id="PS50081"/>
    </source>
</evidence>
<dbReference type="InterPro" id="IPR031597">
    <property type="entry name" value="KELK"/>
</dbReference>
<evidence type="ECO:0000256" key="7">
    <source>
        <dbReference type="ARBA" id="ARBA00022833"/>
    </source>
</evidence>
<evidence type="ECO:0000259" key="17">
    <source>
        <dbReference type="PROSITE" id="PS50108"/>
    </source>
</evidence>
<evidence type="ECO:0000313" key="20">
    <source>
        <dbReference type="Proteomes" id="UP000410492"/>
    </source>
</evidence>
<comment type="catalytic activity">
    <reaction evidence="12">
        <text>L-seryl-[protein] + ATP = O-phospho-L-seryl-[protein] + ADP + H(+)</text>
        <dbReference type="Rhea" id="RHEA:17989"/>
        <dbReference type="Rhea" id="RHEA-COMP:9863"/>
        <dbReference type="Rhea" id="RHEA-COMP:11604"/>
        <dbReference type="ChEBI" id="CHEBI:15378"/>
        <dbReference type="ChEBI" id="CHEBI:29999"/>
        <dbReference type="ChEBI" id="CHEBI:30616"/>
        <dbReference type="ChEBI" id="CHEBI:83421"/>
        <dbReference type="ChEBI" id="CHEBI:456216"/>
        <dbReference type="EC" id="2.7.11.1"/>
    </reaction>
</comment>
<feature type="coiled-coil region" evidence="13">
    <location>
        <begin position="56"/>
        <end position="174"/>
    </location>
</feature>
<dbReference type="GO" id="GO:0030027">
    <property type="term" value="C:lamellipodium"/>
    <property type="evidence" value="ECO:0007669"/>
    <property type="project" value="UniProtKB-SubCell"/>
</dbReference>
<dbReference type="Gene3D" id="3.30.60.20">
    <property type="match status" value="1"/>
</dbReference>
<keyword evidence="10" id="KW-0966">Cell projection</keyword>
<accession>A0A653CKQ8</accession>
<feature type="coiled-coil region" evidence="13">
    <location>
        <begin position="365"/>
        <end position="413"/>
    </location>
</feature>
<dbReference type="PRINTS" id="PR00008">
    <property type="entry name" value="DAGPEDOMAIN"/>
</dbReference>
<evidence type="ECO:0000256" key="12">
    <source>
        <dbReference type="ARBA" id="ARBA00048679"/>
    </source>
</evidence>
<comment type="subcellular location">
    <subcellularLocation>
        <location evidence="3">Cell projection</location>
        <location evidence="3">Lamellipodium</location>
    </subcellularLocation>
    <subcellularLocation>
        <location evidence="2">Cytoplasm</location>
    </subcellularLocation>
</comment>
<feature type="domain" description="CNH" evidence="18">
    <location>
        <begin position="716"/>
        <end position="996"/>
    </location>
</feature>
<feature type="domain" description="CRIB" evidence="17">
    <location>
        <begin position="1060"/>
        <end position="1073"/>
    </location>
</feature>
<organism evidence="19 20">
    <name type="scientific">Callosobruchus maculatus</name>
    <name type="common">Southern cowpea weevil</name>
    <name type="synonym">Pulse bruchid</name>
    <dbReference type="NCBI Taxonomy" id="64391"/>
    <lineage>
        <taxon>Eukaryota</taxon>
        <taxon>Metazoa</taxon>
        <taxon>Ecdysozoa</taxon>
        <taxon>Arthropoda</taxon>
        <taxon>Hexapoda</taxon>
        <taxon>Insecta</taxon>
        <taxon>Pterygota</taxon>
        <taxon>Neoptera</taxon>
        <taxon>Endopterygota</taxon>
        <taxon>Coleoptera</taxon>
        <taxon>Polyphaga</taxon>
        <taxon>Cucujiformia</taxon>
        <taxon>Chrysomeloidea</taxon>
        <taxon>Chrysomelidae</taxon>
        <taxon>Bruchinae</taxon>
        <taxon>Bruchini</taxon>
        <taxon>Callosobruchus</taxon>
    </lineage>
</organism>
<feature type="compositionally biased region" description="Low complexity" evidence="14">
    <location>
        <begin position="1170"/>
        <end position="1181"/>
    </location>
</feature>
<dbReference type="InterPro" id="IPR050839">
    <property type="entry name" value="Rho-assoc_Ser/Thr_Kinase"/>
</dbReference>
<dbReference type="PANTHER" id="PTHR22988:SF66">
    <property type="entry name" value="SERINE_THREONINE-PROTEIN KINASE GENGHIS KHAN"/>
    <property type="match status" value="1"/>
</dbReference>
<evidence type="ECO:0008006" key="21">
    <source>
        <dbReference type="Google" id="ProtNLM"/>
    </source>
</evidence>
<dbReference type="PROSITE" id="PS50108">
    <property type="entry name" value="CRIB"/>
    <property type="match status" value="1"/>
</dbReference>
<dbReference type="InterPro" id="IPR001180">
    <property type="entry name" value="CNH_dom"/>
</dbReference>
<dbReference type="Pfam" id="PF00130">
    <property type="entry name" value="C1_1"/>
    <property type="match status" value="1"/>
</dbReference>
<dbReference type="SMART" id="SM00233">
    <property type="entry name" value="PH"/>
    <property type="match status" value="1"/>
</dbReference>
<dbReference type="GO" id="GO:0005737">
    <property type="term" value="C:cytoplasm"/>
    <property type="evidence" value="ECO:0007669"/>
    <property type="project" value="UniProtKB-SubCell"/>
</dbReference>
<keyword evidence="4" id="KW-0963">Cytoplasm</keyword>
<dbReference type="InterPro" id="IPR057529">
    <property type="entry name" value="MRCK/ROCK_PH"/>
</dbReference>
<feature type="region of interest" description="Disordered" evidence="14">
    <location>
        <begin position="1094"/>
        <end position="1239"/>
    </location>
</feature>
<dbReference type="FunFam" id="3.30.60.20:FF:000005">
    <property type="entry name" value="Non-specific serine/threonine protein kinase"/>
    <property type="match status" value="1"/>
</dbReference>
<evidence type="ECO:0000256" key="10">
    <source>
        <dbReference type="ARBA" id="ARBA00023273"/>
    </source>
</evidence>
<keyword evidence="20" id="KW-1185">Reference proteome</keyword>
<dbReference type="InterPro" id="IPR002219">
    <property type="entry name" value="PKC_DAG/PE"/>
</dbReference>
<dbReference type="SUPFAM" id="SSF50978">
    <property type="entry name" value="WD40 repeat-like"/>
    <property type="match status" value="1"/>
</dbReference>
<keyword evidence="5" id="KW-0597">Phosphoprotein</keyword>
<dbReference type="FunFam" id="2.30.29.30:FF:000032">
    <property type="entry name" value="Non-specific serine/threonine protein kinase"/>
    <property type="match status" value="1"/>
</dbReference>
<keyword evidence="7" id="KW-0862">Zinc</keyword>
<dbReference type="Pfam" id="PF25346">
    <property type="entry name" value="PH_MRCK"/>
    <property type="match status" value="1"/>
</dbReference>
<proteinExistence type="predicted"/>
<feature type="coiled-coil region" evidence="13">
    <location>
        <begin position="206"/>
        <end position="283"/>
    </location>
</feature>
<dbReference type="PANTHER" id="PTHR22988">
    <property type="entry name" value="MYOTONIC DYSTROPHY S/T KINASE-RELATED"/>
    <property type="match status" value="1"/>
</dbReference>
<dbReference type="SMART" id="SM00109">
    <property type="entry name" value="C1"/>
    <property type="match status" value="1"/>
</dbReference>
<dbReference type="OrthoDB" id="6764942at2759"/>
<evidence type="ECO:0000259" key="18">
    <source>
        <dbReference type="PROSITE" id="PS50219"/>
    </source>
</evidence>
<sequence>MLNLDVTSTTVFHNGKDRMRSRQISGQLKLQLRSLESGHSREMQIDSMDGTDESKTKELEKTIRLLKQEKEEIQKDKQDLLEKLKFQDKELKDALAQKKLAMAEYTEVSDKLAELRQQKQKFSRQVRDKEEELETVMQKVDSLRNDIRRAEKLRRELESRVEEAQAEATKERKLRERSEEYCRQMQAESDRLRVRTEHAPRDQQDSLRLKAELEKLEVQYNESLTQQQARYNMEISSLREQLHEAETHRDLLERELTESMNRLQNERSNLESEYEQLRSKQETLGQWETQLSEIIQWVSDEKDARAYLQALATKMTEELEYLKHTGVSNVVGGGDKNWRNRRSQKLDKMELLNLQSSLQSEIQAKQAISEDLSKTREALLAAQKELREYRQRNEALSIDLKRKEKQMKDLQNRLDSEGFLERPSSQMSYLDQFLKETNSSQHQQINTYDNLPPQALLYQGGSIESEEGDIEDNRALSMTSSKSNLSELSMHDTQSPMKHKAHQFLVRTFSSPTKCSHCTSLMVGLMRQGMVCEICGFTCHTACCPHVPSVCPVPPDQTKRPLGIDPTRGIGTAYEGYVKVPKQGGVKKGWVRQFVVVCDFKLFLYDISADRNALPSVHVAQVLDMRDPQFSVSSVKDSDVIHANKKDIPCIFKVTTSLMEPLGPRNSTLMLADTEAEKNKWVVALAELHRIMKRNNLPNTTVLVARELIDNTLTLLRNTLSAAIIDPDRIVLGTEEGMYCIDLDRSEIAKIGEGKKIFQLEYISEEHLLVIVGGKQRQVRLVPIRALDGDDVEWIKVTESKGCNVLTVGPVLRAPLTFCLCIAIKKQQNSSVIIVYEITRTKTRHQRVREISLSVNVQSLQFLSDGRLCVGSMSNFTVFNLQSGDQQFISLLHPENPLYPTLNCSNVEALRVIELPRHEYLLVFSTLAAYVDRHGRKSRDREIMYPAIPTAIAYRDGYLVVYSETHIDVFNCTTGEWVQTINIKKSKPLNDSGSLTLCLLNDFAHLLYLSNIHQRELINLDNIVTLDREGRTVQKTRRRFSLREGNRSQRMNTDRRSKLISAPTNFNHISHMGPGDGIQRQRLIDLTPSLVDPLQEHNSYTTPMPQARPTKMAPLPPKPSSGSGGGGTAERKQRPEISNPTPVRPQFPAYNGGGKRPAPARPRELPPALPRLTPAPSTEPASPSPDPASIGSMSSLHEMIKGTETRGSPRHSIASNNSSNVSTPPSPHADHHNSSSYDS</sequence>
<protein>
    <recommendedName>
        <fullName evidence="21">Non-specific serine/threonine protein kinase</fullName>
    </recommendedName>
</protein>
<evidence type="ECO:0000256" key="9">
    <source>
        <dbReference type="ARBA" id="ARBA00023054"/>
    </source>
</evidence>
<name>A0A653CKQ8_CALMS</name>
<dbReference type="GO" id="GO:0004674">
    <property type="term" value="F:protein serine/threonine kinase activity"/>
    <property type="evidence" value="ECO:0007669"/>
    <property type="project" value="UniProtKB-EC"/>
</dbReference>
<dbReference type="InterPro" id="IPR020454">
    <property type="entry name" value="DAG/PE-bd"/>
</dbReference>
<dbReference type="GO" id="GO:0005856">
    <property type="term" value="C:cytoskeleton"/>
    <property type="evidence" value="ECO:0007669"/>
    <property type="project" value="TreeGrafter"/>
</dbReference>
<evidence type="ECO:0000256" key="1">
    <source>
        <dbReference type="ARBA" id="ARBA00001946"/>
    </source>
</evidence>
<keyword evidence="8" id="KW-0460">Magnesium</keyword>
<feature type="domain" description="Phorbol-ester/DAG-type" evidence="16">
    <location>
        <begin position="501"/>
        <end position="551"/>
    </location>
</feature>
<evidence type="ECO:0000256" key="6">
    <source>
        <dbReference type="ARBA" id="ARBA00022723"/>
    </source>
</evidence>
<dbReference type="SUPFAM" id="SSF57889">
    <property type="entry name" value="Cysteine-rich domain"/>
    <property type="match status" value="1"/>
</dbReference>
<dbReference type="GO" id="GO:0031032">
    <property type="term" value="P:actomyosin structure organization"/>
    <property type="evidence" value="ECO:0007669"/>
    <property type="project" value="TreeGrafter"/>
</dbReference>
<dbReference type="CDD" id="cd20809">
    <property type="entry name" value="C1_MRCK"/>
    <property type="match status" value="1"/>
</dbReference>
<dbReference type="PROSITE" id="PS50003">
    <property type="entry name" value="PH_DOMAIN"/>
    <property type="match status" value="1"/>
</dbReference>
<feature type="domain" description="PH" evidence="15">
    <location>
        <begin position="571"/>
        <end position="690"/>
    </location>
</feature>
<dbReference type="Gene3D" id="2.30.29.30">
    <property type="entry name" value="Pleckstrin-homology domain (PH domain)/Phosphotyrosine-binding domain (PTB)"/>
    <property type="match status" value="1"/>
</dbReference>
<dbReference type="PROSITE" id="PS50219">
    <property type="entry name" value="CNH"/>
    <property type="match status" value="1"/>
</dbReference>
<dbReference type="PROSITE" id="PS00479">
    <property type="entry name" value="ZF_DAG_PE_1"/>
    <property type="match status" value="1"/>
</dbReference>
<dbReference type="Pfam" id="PF15796">
    <property type="entry name" value="KELK"/>
    <property type="match status" value="1"/>
</dbReference>
<dbReference type="Proteomes" id="UP000410492">
    <property type="component" value="Unassembled WGS sequence"/>
</dbReference>
<dbReference type="SUPFAM" id="SSF50729">
    <property type="entry name" value="PH domain-like"/>
    <property type="match status" value="1"/>
</dbReference>
<dbReference type="SMART" id="SM00285">
    <property type="entry name" value="PBD"/>
    <property type="match status" value="1"/>
</dbReference>
<dbReference type="SMART" id="SM00036">
    <property type="entry name" value="CNH"/>
    <property type="match status" value="1"/>
</dbReference>
<evidence type="ECO:0000256" key="8">
    <source>
        <dbReference type="ARBA" id="ARBA00022842"/>
    </source>
</evidence>
<evidence type="ECO:0000256" key="11">
    <source>
        <dbReference type="ARBA" id="ARBA00047899"/>
    </source>
</evidence>
<evidence type="ECO:0000259" key="15">
    <source>
        <dbReference type="PROSITE" id="PS50003"/>
    </source>
</evidence>
<comment type="catalytic activity">
    <reaction evidence="11">
        <text>L-threonyl-[protein] + ATP = O-phospho-L-threonyl-[protein] + ADP + H(+)</text>
        <dbReference type="Rhea" id="RHEA:46608"/>
        <dbReference type="Rhea" id="RHEA-COMP:11060"/>
        <dbReference type="Rhea" id="RHEA-COMP:11605"/>
        <dbReference type="ChEBI" id="CHEBI:15378"/>
        <dbReference type="ChEBI" id="CHEBI:30013"/>
        <dbReference type="ChEBI" id="CHEBI:30616"/>
        <dbReference type="ChEBI" id="CHEBI:61977"/>
        <dbReference type="ChEBI" id="CHEBI:456216"/>
        <dbReference type="EC" id="2.7.11.1"/>
    </reaction>
</comment>